<dbReference type="PIRSF" id="PIRSF006324">
    <property type="entry name" value="LeuE"/>
    <property type="match status" value="1"/>
</dbReference>
<keyword evidence="2" id="KW-1003">Cell membrane</keyword>
<evidence type="ECO:0000313" key="7">
    <source>
        <dbReference type="EMBL" id="AII06133.1"/>
    </source>
</evidence>
<evidence type="ECO:0000256" key="5">
    <source>
        <dbReference type="ARBA" id="ARBA00023136"/>
    </source>
</evidence>
<evidence type="ECO:0000256" key="1">
    <source>
        <dbReference type="ARBA" id="ARBA00004651"/>
    </source>
</evidence>
<dbReference type="InterPro" id="IPR001123">
    <property type="entry name" value="LeuE-type"/>
</dbReference>
<evidence type="ECO:0000256" key="4">
    <source>
        <dbReference type="ARBA" id="ARBA00022989"/>
    </source>
</evidence>
<proteinExistence type="predicted"/>
<feature type="transmembrane region" description="Helical" evidence="6">
    <location>
        <begin position="6"/>
        <end position="29"/>
    </location>
</feature>
<keyword evidence="4 6" id="KW-1133">Transmembrane helix</keyword>
<keyword evidence="3 6" id="KW-0812">Transmembrane</keyword>
<accession>A0A076ELJ7</accession>
<dbReference type="PANTHER" id="PTHR30086:SF20">
    <property type="entry name" value="ARGININE EXPORTER PROTEIN ARGO-RELATED"/>
    <property type="match status" value="1"/>
</dbReference>
<evidence type="ECO:0000313" key="8">
    <source>
        <dbReference type="Proteomes" id="UP000028488"/>
    </source>
</evidence>
<feature type="transmembrane region" description="Helical" evidence="6">
    <location>
        <begin position="156"/>
        <end position="180"/>
    </location>
</feature>
<feature type="transmembrane region" description="Helical" evidence="6">
    <location>
        <begin position="41"/>
        <end position="66"/>
    </location>
</feature>
<feature type="transmembrane region" description="Helical" evidence="6">
    <location>
        <begin position="113"/>
        <end position="136"/>
    </location>
</feature>
<evidence type="ECO:0000256" key="6">
    <source>
        <dbReference type="SAM" id="Phobius"/>
    </source>
</evidence>
<keyword evidence="5 6" id="KW-0472">Membrane</keyword>
<dbReference type="Proteomes" id="UP000028488">
    <property type="component" value="Chromosome"/>
</dbReference>
<protein>
    <submittedName>
        <fullName evidence="7">Lysine transporter LysE</fullName>
    </submittedName>
</protein>
<dbReference type="PANTHER" id="PTHR30086">
    <property type="entry name" value="ARGININE EXPORTER PROTEIN ARGO"/>
    <property type="match status" value="1"/>
</dbReference>
<dbReference type="RefSeq" id="WP_128639876.1">
    <property type="nucleotide sequence ID" value="NZ_CP008947.1"/>
</dbReference>
<reference evidence="7 8" key="1">
    <citation type="submission" date="2014-07" db="EMBL/GenBank/DDBJ databases">
        <title>Genome Sequence of Rhodococcus opacus Strain R7, a Biodegrader of Mono- and Polycyclic Aromatic Hydrocarbons.</title>
        <authorList>
            <person name="Di Gennaro P."/>
            <person name="Zampolli J."/>
            <person name="Presti I."/>
            <person name="Cappelletti M."/>
            <person name="D'Ursi P."/>
            <person name="Orro A."/>
            <person name="Mezzelani A."/>
            <person name="Milanesi L."/>
        </authorList>
    </citation>
    <scope>NUCLEOTIDE SEQUENCE [LARGE SCALE GENOMIC DNA]</scope>
    <source>
        <strain evidence="7 8">R7</strain>
    </source>
</reference>
<evidence type="ECO:0000256" key="2">
    <source>
        <dbReference type="ARBA" id="ARBA00022475"/>
    </source>
</evidence>
<sequence>MIDSAAVLGVAAIALGMVLTPGPNMVYLVSRSITQGRAAGLVSLAGVALGFLCYLAAATLGISAVFSAVPQAYTALKLAGACYLGWLAWQALRPGGHTPFAPARALPRDSSTRLFLMGLTTNLLNPKIAVMYLALIPQFVHPGAGPVWLQSLLLGSVQIAVALTVNALIVCVAGTVATFLCGRPVWLRAQKLVMGSVLGGLAVHLALDRTRPAVV</sequence>
<gene>
    <name evidence="7" type="ORF">EP51_16595</name>
</gene>
<evidence type="ECO:0000256" key="3">
    <source>
        <dbReference type="ARBA" id="ARBA00022692"/>
    </source>
</evidence>
<dbReference type="GO" id="GO:0005886">
    <property type="term" value="C:plasma membrane"/>
    <property type="evidence" value="ECO:0007669"/>
    <property type="project" value="UniProtKB-SubCell"/>
</dbReference>
<dbReference type="Pfam" id="PF01810">
    <property type="entry name" value="LysE"/>
    <property type="match status" value="1"/>
</dbReference>
<dbReference type="AlphaFoldDB" id="A0A076ELJ7"/>
<dbReference type="GO" id="GO:0015171">
    <property type="term" value="F:amino acid transmembrane transporter activity"/>
    <property type="evidence" value="ECO:0007669"/>
    <property type="project" value="TreeGrafter"/>
</dbReference>
<name>A0A076ELJ7_RHOOP</name>
<organism evidence="7 8">
    <name type="scientific">Rhodococcus opacus</name>
    <name type="common">Nocardia opaca</name>
    <dbReference type="NCBI Taxonomy" id="37919"/>
    <lineage>
        <taxon>Bacteria</taxon>
        <taxon>Bacillati</taxon>
        <taxon>Actinomycetota</taxon>
        <taxon>Actinomycetes</taxon>
        <taxon>Mycobacteriales</taxon>
        <taxon>Nocardiaceae</taxon>
        <taxon>Rhodococcus</taxon>
    </lineage>
</organism>
<dbReference type="eggNOG" id="COG1280">
    <property type="taxonomic scope" value="Bacteria"/>
</dbReference>
<comment type="subcellular location">
    <subcellularLocation>
        <location evidence="1">Cell membrane</location>
        <topology evidence="1">Multi-pass membrane protein</topology>
    </subcellularLocation>
</comment>
<dbReference type="EMBL" id="CP008947">
    <property type="protein sequence ID" value="AII06133.1"/>
    <property type="molecule type" value="Genomic_DNA"/>
</dbReference>